<feature type="transmembrane region" description="Helical" evidence="8">
    <location>
        <begin position="168"/>
        <end position="187"/>
    </location>
</feature>
<dbReference type="Proteomes" id="UP000434036">
    <property type="component" value="Unassembled WGS sequence"/>
</dbReference>
<feature type="transmembrane region" description="Helical" evidence="8">
    <location>
        <begin position="220"/>
        <end position="242"/>
    </location>
</feature>
<reference evidence="9 10" key="2">
    <citation type="submission" date="2020-01" db="EMBL/GenBank/DDBJ databases">
        <title>Clostridiaceae sp. nov. isolated from the gut of human by culturomics.</title>
        <authorList>
            <person name="Chang Y."/>
        </authorList>
    </citation>
    <scope>NUCLEOTIDE SEQUENCE [LARGE SCALE GENOMIC DNA]</scope>
    <source>
        <strain evidence="9 10">DONG20-135</strain>
    </source>
</reference>
<feature type="transmembrane region" description="Helical" evidence="8">
    <location>
        <begin position="323"/>
        <end position="349"/>
    </location>
</feature>
<accession>A0A6N8U5I6</accession>
<evidence type="ECO:0000313" key="9">
    <source>
        <dbReference type="EMBL" id="MXQ73332.1"/>
    </source>
</evidence>
<dbReference type="Pfam" id="PF01594">
    <property type="entry name" value="AI-2E_transport"/>
    <property type="match status" value="1"/>
</dbReference>
<name>A0A6N8U5I6_9FIRM</name>
<evidence type="ECO:0000256" key="5">
    <source>
        <dbReference type="ARBA" id="ARBA00022692"/>
    </source>
</evidence>
<dbReference type="InterPro" id="IPR002549">
    <property type="entry name" value="AI-2E-like"/>
</dbReference>
<comment type="subcellular location">
    <subcellularLocation>
        <location evidence="1">Cell membrane</location>
        <topology evidence="1">Multi-pass membrane protein</topology>
    </subcellularLocation>
</comment>
<evidence type="ECO:0000256" key="7">
    <source>
        <dbReference type="ARBA" id="ARBA00023136"/>
    </source>
</evidence>
<feature type="transmembrane region" description="Helical" evidence="8">
    <location>
        <begin position="43"/>
        <end position="66"/>
    </location>
</feature>
<comment type="caution">
    <text evidence="9">The sequence shown here is derived from an EMBL/GenBank/DDBJ whole genome shotgun (WGS) entry which is preliminary data.</text>
</comment>
<dbReference type="PANTHER" id="PTHR21716">
    <property type="entry name" value="TRANSMEMBRANE PROTEIN"/>
    <property type="match status" value="1"/>
</dbReference>
<dbReference type="PANTHER" id="PTHR21716:SF53">
    <property type="entry name" value="PERMEASE PERM-RELATED"/>
    <property type="match status" value="1"/>
</dbReference>
<feature type="transmembrane region" description="Helical" evidence="8">
    <location>
        <begin position="248"/>
        <end position="278"/>
    </location>
</feature>
<evidence type="ECO:0000256" key="8">
    <source>
        <dbReference type="SAM" id="Phobius"/>
    </source>
</evidence>
<evidence type="ECO:0000256" key="1">
    <source>
        <dbReference type="ARBA" id="ARBA00004651"/>
    </source>
</evidence>
<comment type="similarity">
    <text evidence="2">Belongs to the autoinducer-2 exporter (AI-2E) (TC 2.A.86) family.</text>
</comment>
<evidence type="ECO:0000313" key="10">
    <source>
        <dbReference type="Proteomes" id="UP000434036"/>
    </source>
</evidence>
<gene>
    <name evidence="9" type="ORF">GSF08_05235</name>
</gene>
<evidence type="ECO:0000256" key="6">
    <source>
        <dbReference type="ARBA" id="ARBA00022989"/>
    </source>
</evidence>
<feature type="transmembrane region" description="Helical" evidence="8">
    <location>
        <begin position="78"/>
        <end position="103"/>
    </location>
</feature>
<keyword evidence="3" id="KW-0813">Transport</keyword>
<feature type="transmembrane region" description="Helical" evidence="8">
    <location>
        <begin position="285"/>
        <end position="303"/>
    </location>
</feature>
<evidence type="ECO:0000256" key="2">
    <source>
        <dbReference type="ARBA" id="ARBA00009773"/>
    </source>
</evidence>
<protein>
    <submittedName>
        <fullName evidence="9">AI-2E family transporter</fullName>
    </submittedName>
</protein>
<feature type="transmembrane region" description="Helical" evidence="8">
    <location>
        <begin position="12"/>
        <end position="31"/>
    </location>
</feature>
<evidence type="ECO:0000256" key="3">
    <source>
        <dbReference type="ARBA" id="ARBA00022448"/>
    </source>
</evidence>
<keyword evidence="10" id="KW-1185">Reference proteome</keyword>
<sequence length="370" mass="41402">MLKRSLHKLNEKLSLPLLLKVICVLLILWLLKMTNTVWSSWLQTLISIFQPFLIGFILAYIISPLVDFLQRKGIPKNIAILVFWIVLIVAIVALFIVLMPILYEKIVDFINSLVKGVYWINLKVSELTNGQEIALLENVIDTLVKSLQSYDTWLPNVVSTIPGFMNTFLNILTTTLFSIIISIYMLFDFTKIKTRIKKLFDHFSPESSVYLTAVNGEVSVYIRSLLVIMLIKFAEYGLFYYLVGHQDWMIIAALTSIGVFIPYLGGTIANAIGILTALSLSPFRIACLLIGIVVLSNVDAYVISPMVHKKRSALGPLVTLFAIFAGGVVAGAIGIMISVPLAIAIRTWYLIYMEKKGSKETLSKESIDSV</sequence>
<keyword evidence="7 8" id="KW-0472">Membrane</keyword>
<proteinExistence type="inferred from homology"/>
<dbReference type="GO" id="GO:0005886">
    <property type="term" value="C:plasma membrane"/>
    <property type="evidence" value="ECO:0007669"/>
    <property type="project" value="UniProtKB-SubCell"/>
</dbReference>
<keyword evidence="5 8" id="KW-0812">Transmembrane</keyword>
<dbReference type="GO" id="GO:0055085">
    <property type="term" value="P:transmembrane transport"/>
    <property type="evidence" value="ECO:0007669"/>
    <property type="project" value="TreeGrafter"/>
</dbReference>
<keyword evidence="4" id="KW-1003">Cell membrane</keyword>
<evidence type="ECO:0000256" key="4">
    <source>
        <dbReference type="ARBA" id="ARBA00022475"/>
    </source>
</evidence>
<keyword evidence="6 8" id="KW-1133">Transmembrane helix</keyword>
<dbReference type="EMBL" id="WUUQ01000002">
    <property type="protein sequence ID" value="MXQ73332.1"/>
    <property type="molecule type" value="Genomic_DNA"/>
</dbReference>
<dbReference type="RefSeq" id="WP_160624790.1">
    <property type="nucleotide sequence ID" value="NZ_WUUQ01000002.1"/>
</dbReference>
<organism evidence="9 10">
    <name type="scientific">Copranaerobaculum intestinale</name>
    <dbReference type="NCBI Taxonomy" id="2692629"/>
    <lineage>
        <taxon>Bacteria</taxon>
        <taxon>Bacillati</taxon>
        <taxon>Bacillota</taxon>
        <taxon>Erysipelotrichia</taxon>
        <taxon>Erysipelotrichales</taxon>
        <taxon>Erysipelotrichaceae</taxon>
        <taxon>Copranaerobaculum</taxon>
    </lineage>
</organism>
<reference evidence="9 10" key="1">
    <citation type="submission" date="2019-12" db="EMBL/GenBank/DDBJ databases">
        <authorList>
            <person name="Yang R."/>
        </authorList>
    </citation>
    <scope>NUCLEOTIDE SEQUENCE [LARGE SCALE GENOMIC DNA]</scope>
    <source>
        <strain evidence="9 10">DONG20-135</strain>
    </source>
</reference>
<dbReference type="AlphaFoldDB" id="A0A6N8U5I6"/>